<keyword evidence="2" id="KW-1185">Reference proteome</keyword>
<proteinExistence type="predicted"/>
<accession>A0ABS5PQV0</accession>
<dbReference type="Proteomes" id="UP000746471">
    <property type="component" value="Unassembled WGS sequence"/>
</dbReference>
<sequence>MKIGILKRICPGIAVLLLLTACSETPNDNHVTFIDKATHEVTMPMDLSTRYDAFFRDVDKLNIDAATRAFFEFESVATKAQLDFVETVVLDSEIQDALANCYNNSEIGFDIGCYHGEKKDEIQDICDHGFTFVPFNGLIYPVVNYEDFDRVSPYVSREASSYIALKAHELNDYMIGSSLSQEDLIDRLLSIETHLKAYAGGQTAPTVYELYKTYLYDFIPIELRTLGKLSEDDERLKTYQFFADAHETSVTAAIVSKYVNAIKDNGYVINASVLEVLDNFNDEIELYFTHVNT</sequence>
<dbReference type="EMBL" id="JAHBCL010000010">
    <property type="protein sequence ID" value="MBS7526427.1"/>
    <property type="molecule type" value="Genomic_DNA"/>
</dbReference>
<name>A0ABS5PQV0_9FIRM</name>
<organism evidence="1 2">
    <name type="scientific">Fusibacter paucivorans</name>
    <dbReference type="NCBI Taxonomy" id="76009"/>
    <lineage>
        <taxon>Bacteria</taxon>
        <taxon>Bacillati</taxon>
        <taxon>Bacillota</taxon>
        <taxon>Clostridia</taxon>
        <taxon>Eubacteriales</taxon>
        <taxon>Eubacteriales Family XII. Incertae Sedis</taxon>
        <taxon>Fusibacter</taxon>
    </lineage>
</organism>
<dbReference type="PROSITE" id="PS51257">
    <property type="entry name" value="PROKAR_LIPOPROTEIN"/>
    <property type="match status" value="1"/>
</dbReference>
<gene>
    <name evidence="1" type="ORF">KHM83_07035</name>
</gene>
<evidence type="ECO:0000313" key="1">
    <source>
        <dbReference type="EMBL" id="MBS7526427.1"/>
    </source>
</evidence>
<evidence type="ECO:0000313" key="2">
    <source>
        <dbReference type="Proteomes" id="UP000746471"/>
    </source>
</evidence>
<dbReference type="RefSeq" id="WP_213236286.1">
    <property type="nucleotide sequence ID" value="NZ_JAHBCL010000010.1"/>
</dbReference>
<comment type="caution">
    <text evidence="1">The sequence shown here is derived from an EMBL/GenBank/DDBJ whole genome shotgun (WGS) entry which is preliminary data.</text>
</comment>
<reference evidence="1 2" key="1">
    <citation type="submission" date="2021-05" db="EMBL/GenBank/DDBJ databases">
        <title>Fusibacter ferrireducens sp. nov., an anaerobic, sulfur- and Fe-reducing bacterium isolated from the mangrove sediment.</title>
        <authorList>
            <person name="Qiu D."/>
        </authorList>
    </citation>
    <scope>NUCLEOTIDE SEQUENCE [LARGE SCALE GENOMIC DNA]</scope>
    <source>
        <strain evidence="1 2">DSM 12116</strain>
    </source>
</reference>
<protein>
    <submittedName>
        <fullName evidence="1">Uncharacterized protein</fullName>
    </submittedName>
</protein>